<dbReference type="EMBL" id="KT224359">
    <property type="protein sequence ID" value="ALA13198.1"/>
    <property type="molecule type" value="Genomic_DNA"/>
</dbReference>
<organism evidence="1 2">
    <name type="scientific">Bacillus phage TsarBomba</name>
    <dbReference type="NCBI Taxonomy" id="1690456"/>
    <lineage>
        <taxon>Viruses</taxon>
        <taxon>Duplodnaviria</taxon>
        <taxon>Heunggongvirae</taxon>
        <taxon>Uroviricota</taxon>
        <taxon>Caudoviricetes</taxon>
        <taxon>Herelleviridae</taxon>
        <taxon>Bastillevirinae</taxon>
        <taxon>Tsarbombavirus</taxon>
        <taxon>Tsarbombavirus tsarbomba</taxon>
    </lineage>
</organism>
<keyword evidence="2" id="KW-1185">Reference proteome</keyword>
<evidence type="ECO:0000313" key="1">
    <source>
        <dbReference type="EMBL" id="ALA13198.1"/>
    </source>
</evidence>
<proteinExistence type="predicted"/>
<dbReference type="RefSeq" id="YP_009206979.1">
    <property type="nucleotide sequence ID" value="NC_028890.1"/>
</dbReference>
<accession>A0A0K2D0F1</accession>
<gene>
    <name evidence="1" type="ORF">TSARBOMBA_164</name>
</gene>
<sequence length="52" mass="6280">MWIPFRRRHCKQCGETLKMFHNVEFCDLACCVMYRAIEKQQKERKAANESSK</sequence>
<protein>
    <submittedName>
        <fullName evidence="1">Uncharacterized protein</fullName>
    </submittedName>
</protein>
<dbReference type="OrthoDB" id="39424at10239"/>
<evidence type="ECO:0000313" key="2">
    <source>
        <dbReference type="Proteomes" id="UP000204602"/>
    </source>
</evidence>
<reference evidence="1 2" key="1">
    <citation type="journal article" date="2015" name="Genome Announc.">
        <title>Complete Genome Sequence of Bacillus cereus Group Phage TsarBomba.</title>
        <authorList>
            <person name="Erill I."/>
            <person name="Caruso S.M."/>
        </authorList>
    </citation>
    <scope>NUCLEOTIDE SEQUENCE [LARGE SCALE GENOMIC DNA]</scope>
</reference>
<dbReference type="GeneID" id="26633428"/>
<name>A0A0K2D0F1_9CAUD</name>
<dbReference type="KEGG" id="vg:26633428"/>
<dbReference type="Proteomes" id="UP000204602">
    <property type="component" value="Segment"/>
</dbReference>